<reference evidence="1" key="1">
    <citation type="submission" date="2023-10" db="EMBL/GenBank/DDBJ databases">
        <authorList>
            <person name="Rodriguez Cubillos JULIANA M."/>
            <person name="De Vega J."/>
        </authorList>
    </citation>
    <scope>NUCLEOTIDE SEQUENCE</scope>
</reference>
<evidence type="ECO:0000313" key="1">
    <source>
        <dbReference type="EMBL" id="CAJ2644918.1"/>
    </source>
</evidence>
<name>A0ACB0JMM4_TRIPR</name>
<sequence length="865" mass="101600">MSSPPSPRTTAMAIQMRAMRDHFERLLREQGEQFQQKFDELERRSNDGSGDEEERRRRRRQGRDPLRGIKIKVPSFVGKSDPEAYLEWETKIEQIFNCHNYSDVEKVQVASIEFKEYALVWWDQLIKDRRRYDERPIDTWEEMKRIMRRRFVPSYYHRDLHNKLQRLTQGSKSVEEYFKEMEVAKIRANVEEDNEATMARFLHGLNRDISDIVELHHYVEMDELVHQAIKVEQQLKRKSQARRSSTNFNSPNLKDKEGASSSSSTEPIVENKGKAIAPSQSVSTNKKVTCFKCQGKGHIASECPTKRTMLMEENEEEEEGNKDVEENDEEEEEIPSGELLMVCSLIIDGGSCTNVASTRLVSKLNLETKPHPKPYKLQWLNESVEMVVNRQVEVCFTIGKYEDVVLCDVVPMEASHLLLGRPWQFDKKVSHEGYSNKYSFVHHGQKIVLVPLSPNEVREDQKKMREKNEQEKEKSDKRNNDEMKENLIAKKGEVGNAIVSKQHLYLLFCKNVELLANTPNPQKFPSCVETHLQEFEDMFPKEVPSDLPPIIGIEHHNDLNLRPSMSTRPTYRINQPQTKESQKQVAEFVRKLHEQVKMKNGEKIEIYAKKANKGWMVLDRIERKYRRNYDKRDREKEREDRRKKSEEQIKSHMASFEVLWEDLLKNLEKKDKENEEKKRCKEILESEVKEKEIIVKEVNNKEIHEEEEEEQMENKEKIEINEREKEKSVEKLWHATTLVPSSKLVCMIKCWDSSNHIDLSNISRLCHEGNKVNEEEFPQPVETNYKSWKDHFVCESQCIKGQTYLLNQNENLSKVKVISNGFFRFIFDPGGIQATNSRSNSLEEGGNDVILKFYPLTRRIISVME</sequence>
<organism evidence="1 2">
    <name type="scientific">Trifolium pratense</name>
    <name type="common">Red clover</name>
    <dbReference type="NCBI Taxonomy" id="57577"/>
    <lineage>
        <taxon>Eukaryota</taxon>
        <taxon>Viridiplantae</taxon>
        <taxon>Streptophyta</taxon>
        <taxon>Embryophyta</taxon>
        <taxon>Tracheophyta</taxon>
        <taxon>Spermatophyta</taxon>
        <taxon>Magnoliopsida</taxon>
        <taxon>eudicotyledons</taxon>
        <taxon>Gunneridae</taxon>
        <taxon>Pentapetalae</taxon>
        <taxon>rosids</taxon>
        <taxon>fabids</taxon>
        <taxon>Fabales</taxon>
        <taxon>Fabaceae</taxon>
        <taxon>Papilionoideae</taxon>
        <taxon>50 kb inversion clade</taxon>
        <taxon>NPAAA clade</taxon>
        <taxon>Hologalegina</taxon>
        <taxon>IRL clade</taxon>
        <taxon>Trifolieae</taxon>
        <taxon>Trifolium</taxon>
    </lineage>
</organism>
<accession>A0ACB0JMM4</accession>
<proteinExistence type="predicted"/>
<protein>
    <submittedName>
        <fullName evidence="1">Uncharacterized protein</fullName>
    </submittedName>
</protein>
<comment type="caution">
    <text evidence="1">The sequence shown here is derived from an EMBL/GenBank/DDBJ whole genome shotgun (WGS) entry which is preliminary data.</text>
</comment>
<gene>
    <name evidence="1" type="ORF">MILVUS5_LOCUS13875</name>
</gene>
<keyword evidence="2" id="KW-1185">Reference proteome</keyword>
<dbReference type="EMBL" id="CASHSV030000055">
    <property type="protein sequence ID" value="CAJ2644918.1"/>
    <property type="molecule type" value="Genomic_DNA"/>
</dbReference>
<dbReference type="Proteomes" id="UP001177021">
    <property type="component" value="Unassembled WGS sequence"/>
</dbReference>
<evidence type="ECO:0000313" key="2">
    <source>
        <dbReference type="Proteomes" id="UP001177021"/>
    </source>
</evidence>